<evidence type="ECO:0000256" key="1">
    <source>
        <dbReference type="SAM" id="MobiDB-lite"/>
    </source>
</evidence>
<evidence type="ECO:0000313" key="3">
    <source>
        <dbReference type="Proteomes" id="UP000006048"/>
    </source>
</evidence>
<accession>I4B8T1</accession>
<feature type="compositionally biased region" description="Basic and acidic residues" evidence="1">
    <location>
        <begin position="82"/>
        <end position="93"/>
    </location>
</feature>
<dbReference type="Proteomes" id="UP000006048">
    <property type="component" value="Chromosome"/>
</dbReference>
<reference evidence="2 3" key="1">
    <citation type="submission" date="2012-06" db="EMBL/GenBank/DDBJ databases">
        <title>The complete chromosome of genome of Turneriella parva DSM 21527.</title>
        <authorList>
            <consortium name="US DOE Joint Genome Institute (JGI-PGF)"/>
            <person name="Lucas S."/>
            <person name="Han J."/>
            <person name="Lapidus A."/>
            <person name="Bruce D."/>
            <person name="Goodwin L."/>
            <person name="Pitluck S."/>
            <person name="Peters L."/>
            <person name="Kyrpides N."/>
            <person name="Mavromatis K."/>
            <person name="Ivanova N."/>
            <person name="Mikhailova N."/>
            <person name="Chertkov O."/>
            <person name="Detter J.C."/>
            <person name="Tapia R."/>
            <person name="Han C."/>
            <person name="Land M."/>
            <person name="Hauser L."/>
            <person name="Markowitz V."/>
            <person name="Cheng J.-F."/>
            <person name="Hugenholtz P."/>
            <person name="Woyke T."/>
            <person name="Wu D."/>
            <person name="Gronow S."/>
            <person name="Wellnitz S."/>
            <person name="Brambilla E."/>
            <person name="Klenk H.-P."/>
            <person name="Eisen J.A."/>
        </authorList>
    </citation>
    <scope>NUCLEOTIDE SEQUENCE [LARGE SCALE GENOMIC DNA]</scope>
    <source>
        <strain evidence="3">ATCC BAA-1111 / DSM 21527 / NCTC 11395 / H</strain>
    </source>
</reference>
<evidence type="ECO:0000313" key="2">
    <source>
        <dbReference type="EMBL" id="AFM13688.1"/>
    </source>
</evidence>
<dbReference type="KEGG" id="tpx:Turpa_3049"/>
<name>I4B8T1_TURPD</name>
<gene>
    <name evidence="2" type="ordered locus">Turpa_3049</name>
</gene>
<proteinExistence type="predicted"/>
<sequence>MAIFSRLVLFALCVVMPAGLFARGKKYDERGNPINAEAPSAEAGAALPANAVPASNSEGNLTPVAPAPATPADTIPAEQAASDEKNEEAEAARSVKNAPTKVYLENAELYQRSNRTDRSLENLKKSQEAGEDGFSREARLKALSLRARRGEAGLEGEAEAFDDKLKLQAYLAIADGYQTCAREQTKKNDCLRDAERMYAYVGELQPRSREGVLARLRLGLLLIESGRHEAALPHLTRTLMNENSQAEGLELPLDRAYFMLGQLYERPWYHKDGHKAEVAYRQVLKFAGSPYHAAAKERLQHLGRFSTGSLRP</sequence>
<protein>
    <recommendedName>
        <fullName evidence="4">Tetratricopeptide repeat protein</fullName>
    </recommendedName>
</protein>
<dbReference type="EMBL" id="CP002959">
    <property type="protein sequence ID" value="AFM13688.1"/>
    <property type="molecule type" value="Genomic_DNA"/>
</dbReference>
<organism evidence="2 3">
    <name type="scientific">Turneriella parva (strain ATCC BAA-1111 / DSM 21527 / NCTC 11395 / H)</name>
    <name type="common">Leptospira parva</name>
    <dbReference type="NCBI Taxonomy" id="869212"/>
    <lineage>
        <taxon>Bacteria</taxon>
        <taxon>Pseudomonadati</taxon>
        <taxon>Spirochaetota</taxon>
        <taxon>Spirochaetia</taxon>
        <taxon>Leptospirales</taxon>
        <taxon>Leptospiraceae</taxon>
        <taxon>Turneriella</taxon>
    </lineage>
</organism>
<dbReference type="InterPro" id="IPR011990">
    <property type="entry name" value="TPR-like_helical_dom_sf"/>
</dbReference>
<feature type="region of interest" description="Disordered" evidence="1">
    <location>
        <begin position="51"/>
        <end position="94"/>
    </location>
</feature>
<keyword evidence="3" id="KW-1185">Reference proteome</keyword>
<dbReference type="HOGENOM" id="CLU_891221_0_0_12"/>
<dbReference type="Gene3D" id="1.25.40.10">
    <property type="entry name" value="Tetratricopeptide repeat domain"/>
    <property type="match status" value="1"/>
</dbReference>
<evidence type="ECO:0008006" key="4">
    <source>
        <dbReference type="Google" id="ProtNLM"/>
    </source>
</evidence>
<dbReference type="STRING" id="869212.Turpa_3049"/>
<dbReference type="SUPFAM" id="SSF48452">
    <property type="entry name" value="TPR-like"/>
    <property type="match status" value="1"/>
</dbReference>
<dbReference type="AlphaFoldDB" id="I4B8T1"/>